<dbReference type="InterPro" id="IPR036865">
    <property type="entry name" value="CRAL-TRIO_dom_sf"/>
</dbReference>
<dbReference type="InParanoid" id="A0A1V9Y2F3"/>
<dbReference type="SMART" id="SM01100">
    <property type="entry name" value="CRAL_TRIO_N"/>
    <property type="match status" value="1"/>
</dbReference>
<dbReference type="PANTHER" id="PTHR10174:SF130">
    <property type="entry name" value="ALPHA-TOCOPHEROL TRANSFER PROTEIN-LIKE"/>
    <property type="match status" value="1"/>
</dbReference>
<dbReference type="PRINTS" id="PR00180">
    <property type="entry name" value="CRETINALDHBP"/>
</dbReference>
<dbReference type="AlphaFoldDB" id="A0A1V9Y2F3"/>
<organism evidence="2 3">
    <name type="scientific">Tropilaelaps mercedesae</name>
    <dbReference type="NCBI Taxonomy" id="418985"/>
    <lineage>
        <taxon>Eukaryota</taxon>
        <taxon>Metazoa</taxon>
        <taxon>Ecdysozoa</taxon>
        <taxon>Arthropoda</taxon>
        <taxon>Chelicerata</taxon>
        <taxon>Arachnida</taxon>
        <taxon>Acari</taxon>
        <taxon>Parasitiformes</taxon>
        <taxon>Mesostigmata</taxon>
        <taxon>Gamasina</taxon>
        <taxon>Dermanyssoidea</taxon>
        <taxon>Laelapidae</taxon>
        <taxon>Tropilaelaps</taxon>
    </lineage>
</organism>
<dbReference type="Gene3D" id="3.40.525.10">
    <property type="entry name" value="CRAL-TRIO lipid binding domain"/>
    <property type="match status" value="1"/>
</dbReference>
<dbReference type="Proteomes" id="UP000192247">
    <property type="component" value="Unassembled WGS sequence"/>
</dbReference>
<evidence type="ECO:0000313" key="3">
    <source>
        <dbReference type="Proteomes" id="UP000192247"/>
    </source>
</evidence>
<proteinExistence type="predicted"/>
<dbReference type="InterPro" id="IPR011074">
    <property type="entry name" value="CRAL/TRIO_N_dom"/>
</dbReference>
<keyword evidence="3" id="KW-1185">Reference proteome</keyword>
<name>A0A1V9Y2F3_9ACAR</name>
<dbReference type="Gene3D" id="1.10.8.20">
    <property type="entry name" value="N-terminal domain of phosphatidylinositol transfer protein sec14p"/>
    <property type="match status" value="1"/>
</dbReference>
<reference evidence="2 3" key="1">
    <citation type="journal article" date="2017" name="Gigascience">
        <title>Draft genome of the honey bee ectoparasitic mite, Tropilaelaps mercedesae, is shaped by the parasitic life history.</title>
        <authorList>
            <person name="Dong X."/>
            <person name="Armstrong S.D."/>
            <person name="Xia D."/>
            <person name="Makepeace B.L."/>
            <person name="Darby A.C."/>
            <person name="Kadowaki T."/>
        </authorList>
    </citation>
    <scope>NUCLEOTIDE SEQUENCE [LARGE SCALE GENOMIC DNA]</scope>
    <source>
        <strain evidence="2">Wuxi-XJTLU</strain>
    </source>
</reference>
<gene>
    <name evidence="2" type="ORF">BIW11_00084</name>
</gene>
<accession>A0A1V9Y2F3</accession>
<dbReference type="STRING" id="418985.A0A1V9Y2F3"/>
<dbReference type="SUPFAM" id="SSF46938">
    <property type="entry name" value="CRAL/TRIO N-terminal domain"/>
    <property type="match status" value="1"/>
</dbReference>
<feature type="domain" description="CRAL/TRIO N-terminal" evidence="1">
    <location>
        <begin position="59"/>
        <end position="84"/>
    </location>
</feature>
<dbReference type="InterPro" id="IPR036273">
    <property type="entry name" value="CRAL/TRIO_N_dom_sf"/>
</dbReference>
<evidence type="ECO:0000259" key="1">
    <source>
        <dbReference type="SMART" id="SM01100"/>
    </source>
</evidence>
<dbReference type="PANTHER" id="PTHR10174">
    <property type="entry name" value="ALPHA-TOCOPHEROL TRANSFER PROTEIN-RELATED"/>
    <property type="match status" value="1"/>
</dbReference>
<comment type="caution">
    <text evidence="2">The sequence shown here is derived from an EMBL/GenBank/DDBJ whole genome shotgun (WGS) entry which is preliminary data.</text>
</comment>
<evidence type="ECO:0000313" key="2">
    <source>
        <dbReference type="EMBL" id="OQR79937.1"/>
    </source>
</evidence>
<dbReference type="OrthoDB" id="16405at2759"/>
<protein>
    <submittedName>
        <fullName evidence="2">Alpha-tocopherol transfer protein-like</fullName>
    </submittedName>
</protein>
<dbReference type="GO" id="GO:1902936">
    <property type="term" value="F:phosphatidylinositol bisphosphate binding"/>
    <property type="evidence" value="ECO:0007669"/>
    <property type="project" value="TreeGrafter"/>
</dbReference>
<dbReference type="GO" id="GO:0016020">
    <property type="term" value="C:membrane"/>
    <property type="evidence" value="ECO:0007669"/>
    <property type="project" value="TreeGrafter"/>
</dbReference>
<sequence>MLKDDDLKALEIDSNRVITQNWRKRAEDELGETDQLREMALIEFRVRVRSLPNLVPRLDDDFLIRFLRAKKYDQDKALRLYRNFFRVRLFDPNVYSPMGKGPKDFQHLYNLNVGHLLRHRNPINGACVLVWQFGDWTPETGYDLSHIYTPTQFCVDFAMRDPEVQLNGFMFIINLIGLEWRYLKVFGVNAVRVSFPLRVKA</sequence>
<dbReference type="EMBL" id="MNPL01000537">
    <property type="protein sequence ID" value="OQR79937.1"/>
    <property type="molecule type" value="Genomic_DNA"/>
</dbReference>